<evidence type="ECO:0000313" key="1">
    <source>
        <dbReference type="EMBL" id="KAJ9117248.1"/>
    </source>
</evidence>
<protein>
    <submittedName>
        <fullName evidence="1">Uncharacterized protein</fullName>
    </submittedName>
</protein>
<accession>A0ACC2WZR1</accession>
<proteinExistence type="predicted"/>
<comment type="caution">
    <text evidence="1">The sequence shown here is derived from an EMBL/GenBank/DDBJ whole genome shotgun (WGS) entry which is preliminary data.</text>
</comment>
<keyword evidence="2" id="KW-1185">Reference proteome</keyword>
<dbReference type="EMBL" id="JASBWS010000002">
    <property type="protein sequence ID" value="KAJ9117248.1"/>
    <property type="molecule type" value="Genomic_DNA"/>
</dbReference>
<reference evidence="1" key="1">
    <citation type="submission" date="2023-04" db="EMBL/GenBank/DDBJ databases">
        <title>Draft Genome sequencing of Naganishia species isolated from polar environments using Oxford Nanopore Technology.</title>
        <authorList>
            <person name="Leo P."/>
            <person name="Venkateswaran K."/>
        </authorList>
    </citation>
    <scope>NUCLEOTIDE SEQUENCE</scope>
    <source>
        <strain evidence="1">MNA-CCFEE 5262</strain>
    </source>
</reference>
<organism evidence="1 2">
    <name type="scientific">Naganishia adeliensis</name>
    <dbReference type="NCBI Taxonomy" id="92952"/>
    <lineage>
        <taxon>Eukaryota</taxon>
        <taxon>Fungi</taxon>
        <taxon>Dikarya</taxon>
        <taxon>Basidiomycota</taxon>
        <taxon>Agaricomycotina</taxon>
        <taxon>Tremellomycetes</taxon>
        <taxon>Filobasidiales</taxon>
        <taxon>Filobasidiaceae</taxon>
        <taxon>Naganishia</taxon>
    </lineage>
</organism>
<dbReference type="Proteomes" id="UP001230649">
    <property type="component" value="Unassembled WGS sequence"/>
</dbReference>
<evidence type="ECO:0000313" key="2">
    <source>
        <dbReference type="Proteomes" id="UP001230649"/>
    </source>
</evidence>
<name>A0ACC2WZR1_9TREE</name>
<sequence>MSYLICPTTGAPVSVSHSSYTPSQDRIHTSSMMPRSSHDQDFLNLMRSRVTEDMIRFLVERTTEAISVDTDAVPITPPATYDEPKMQECPVERAAIAMGLPTLFDFIKSLVMQSNVQVPTLMTTVVYLERLQIKLPHVAKGMFCLIANTIATDAHIYFYPGMACTRHRVFLAALICAAKYLNDSSPKNKHWQRYCTYFSLPEVNLMEKQLLYLLDYNLRAEECEMVAGLEQFIKRKERDAVIPEVRRMVEERKNSLVKQQKSVPPLIVLPPLVLVQPSALPSPPYTPDEPLKLLRSLGSSASVPSLRVVSPIDREDSIDPRRLRKYQSMNNVQNVATSFQTAYIESLRKDATSTIRVVPVLSDSSDSSTSSTPSEKSSVISVTVQQPSPVPGYLPTPTEIARSDYITPSSLASLPPVPSLMRGQDMERRDSEMTDSSMDDPEYFEENLVSPTAIPTEVLSYERNRKPLYMHVKRDSYGPGSPLSSHSRSSASSSESASPAKPFMRFRQLSGGPDPAIIEKKLKTRRSWTSTKTPSRPFMNLRDSMSFAGLKNLLSSNSTPEMSPSSRKSSSSTIFSREVGLHA</sequence>
<gene>
    <name evidence="1" type="ORF">QFC20_000393</name>
</gene>